<dbReference type="GO" id="GO:0015661">
    <property type="term" value="F:L-lysine efflux transmembrane transporter activity"/>
    <property type="evidence" value="ECO:0007669"/>
    <property type="project" value="InterPro"/>
</dbReference>
<dbReference type="EMBL" id="DXCC01000008">
    <property type="protein sequence ID" value="HIZ14890.1"/>
    <property type="molecule type" value="Genomic_DNA"/>
</dbReference>
<feature type="transmembrane region" description="Helical" evidence="1">
    <location>
        <begin position="36"/>
        <end position="54"/>
    </location>
</feature>
<reference evidence="2" key="1">
    <citation type="journal article" date="2021" name="PeerJ">
        <title>Extensive microbial diversity within the chicken gut microbiome revealed by metagenomics and culture.</title>
        <authorList>
            <person name="Gilroy R."/>
            <person name="Ravi A."/>
            <person name="Getino M."/>
            <person name="Pursley I."/>
            <person name="Horton D.L."/>
            <person name="Alikhan N.F."/>
            <person name="Baker D."/>
            <person name="Gharbi K."/>
            <person name="Hall N."/>
            <person name="Watson M."/>
            <person name="Adriaenssens E.M."/>
            <person name="Foster-Nyarko E."/>
            <person name="Jarju S."/>
            <person name="Secka A."/>
            <person name="Antonio M."/>
            <person name="Oren A."/>
            <person name="Chaudhuri R.R."/>
            <person name="La Ragione R."/>
            <person name="Hildebrand F."/>
            <person name="Pallen M.J."/>
        </authorList>
    </citation>
    <scope>NUCLEOTIDE SEQUENCE</scope>
    <source>
        <strain evidence="2">ChiHjej11B10-19426</strain>
    </source>
</reference>
<dbReference type="Proteomes" id="UP000824014">
    <property type="component" value="Unassembled WGS sequence"/>
</dbReference>
<keyword evidence="1" id="KW-1133">Transmembrane helix</keyword>
<evidence type="ECO:0000313" key="3">
    <source>
        <dbReference type="Proteomes" id="UP000824014"/>
    </source>
</evidence>
<keyword evidence="1" id="KW-0472">Membrane</keyword>
<protein>
    <submittedName>
        <fullName evidence="2">Lysine exporter LysO family protein</fullName>
    </submittedName>
</protein>
<dbReference type="PANTHER" id="PTHR35804">
    <property type="entry name" value="LYSINE EXPORTER LYSO"/>
    <property type="match status" value="1"/>
</dbReference>
<name>A0A9D2DDH6_9BACT</name>
<dbReference type="AlphaFoldDB" id="A0A9D2DDH6"/>
<sequence>MKGNLLIFVCFLGGIAVGRAGIAPDWLLESSLPKLLLTVLVGGVGLGIGAGDDLHRMIRSLRLRMFALPLFTVAGTLLFSLAGVLLLPGRSLTECLAVGSGFGYYSLSSVLIADLGSASLGQAAAVELATIALLANIVREMLSLFGTPLFARWGGMAPISAAGINSMDVCLPLIARHAGTDYVPQAILHGIALEVSVPLLIGLFC</sequence>
<proteinExistence type="predicted"/>
<accession>A0A9D2DDH6</accession>
<comment type="caution">
    <text evidence="2">The sequence shown here is derived from an EMBL/GenBank/DDBJ whole genome shotgun (WGS) entry which is preliminary data.</text>
</comment>
<dbReference type="Pfam" id="PF03956">
    <property type="entry name" value="Lys_export"/>
    <property type="match status" value="1"/>
</dbReference>
<dbReference type="GO" id="GO:0005886">
    <property type="term" value="C:plasma membrane"/>
    <property type="evidence" value="ECO:0007669"/>
    <property type="project" value="TreeGrafter"/>
</dbReference>
<keyword evidence="1" id="KW-0812">Transmembrane</keyword>
<dbReference type="InterPro" id="IPR005642">
    <property type="entry name" value="LysO"/>
</dbReference>
<dbReference type="PANTHER" id="PTHR35804:SF1">
    <property type="entry name" value="LYSINE EXPORTER LYSO"/>
    <property type="match status" value="1"/>
</dbReference>
<evidence type="ECO:0000313" key="2">
    <source>
        <dbReference type="EMBL" id="HIZ14890.1"/>
    </source>
</evidence>
<organism evidence="2 3">
    <name type="scientific">Candidatus Tidjanibacter faecipullorum</name>
    <dbReference type="NCBI Taxonomy" id="2838766"/>
    <lineage>
        <taxon>Bacteria</taxon>
        <taxon>Pseudomonadati</taxon>
        <taxon>Bacteroidota</taxon>
        <taxon>Bacteroidia</taxon>
        <taxon>Bacteroidales</taxon>
        <taxon>Rikenellaceae</taxon>
        <taxon>Tidjanibacter</taxon>
    </lineage>
</organism>
<gene>
    <name evidence="2" type="ORF">H9816_03125</name>
</gene>
<feature type="transmembrane region" description="Helical" evidence="1">
    <location>
        <begin position="66"/>
        <end position="87"/>
    </location>
</feature>
<evidence type="ECO:0000256" key="1">
    <source>
        <dbReference type="SAM" id="Phobius"/>
    </source>
</evidence>
<reference evidence="2" key="2">
    <citation type="submission" date="2021-04" db="EMBL/GenBank/DDBJ databases">
        <authorList>
            <person name="Gilroy R."/>
        </authorList>
    </citation>
    <scope>NUCLEOTIDE SEQUENCE</scope>
    <source>
        <strain evidence="2">ChiHjej11B10-19426</strain>
    </source>
</reference>